<evidence type="ECO:0000256" key="1">
    <source>
        <dbReference type="ARBA" id="ARBA00004141"/>
    </source>
</evidence>
<keyword evidence="10" id="KW-1185">Reference proteome</keyword>
<evidence type="ECO:0000313" key="9">
    <source>
        <dbReference type="EMBL" id="KEO74909.1"/>
    </source>
</evidence>
<feature type="transmembrane region" description="Helical" evidence="7">
    <location>
        <begin position="39"/>
        <end position="62"/>
    </location>
</feature>
<gene>
    <name evidence="9" type="ORF">EL17_04315</name>
</gene>
<protein>
    <recommendedName>
        <fullName evidence="8">RCK C-terminal domain-containing protein</fullName>
    </recommendedName>
</protein>
<feature type="transmembrane region" description="Helical" evidence="7">
    <location>
        <begin position="442"/>
        <end position="462"/>
    </location>
</feature>
<evidence type="ECO:0000313" key="10">
    <source>
        <dbReference type="Proteomes" id="UP000027821"/>
    </source>
</evidence>
<keyword evidence="5 7" id="KW-1133">Transmembrane helix</keyword>
<proteinExistence type="predicted"/>
<feature type="transmembrane region" description="Helical" evidence="7">
    <location>
        <begin position="323"/>
        <end position="342"/>
    </location>
</feature>
<keyword evidence="6 7" id="KW-0472">Membrane</keyword>
<dbReference type="Proteomes" id="UP000027821">
    <property type="component" value="Unassembled WGS sequence"/>
</dbReference>
<dbReference type="GO" id="GO:0005886">
    <property type="term" value="C:plasma membrane"/>
    <property type="evidence" value="ECO:0007669"/>
    <property type="project" value="TreeGrafter"/>
</dbReference>
<name>A0A074L163_9BACT</name>
<dbReference type="EMBL" id="JMIH01000014">
    <property type="protein sequence ID" value="KEO74909.1"/>
    <property type="molecule type" value="Genomic_DNA"/>
</dbReference>
<evidence type="ECO:0000256" key="6">
    <source>
        <dbReference type="ARBA" id="ARBA00023136"/>
    </source>
</evidence>
<keyword evidence="4" id="KW-0677">Repeat</keyword>
<dbReference type="eggNOG" id="COG0471">
    <property type="taxonomic scope" value="Bacteria"/>
</dbReference>
<evidence type="ECO:0000256" key="5">
    <source>
        <dbReference type="ARBA" id="ARBA00022989"/>
    </source>
</evidence>
<dbReference type="PANTHER" id="PTHR43652">
    <property type="entry name" value="BASIC AMINO ACID ANTIPORTER YFCC-RELATED"/>
    <property type="match status" value="1"/>
</dbReference>
<dbReference type="InterPro" id="IPR036721">
    <property type="entry name" value="RCK_C_sf"/>
</dbReference>
<evidence type="ECO:0000259" key="8">
    <source>
        <dbReference type="PROSITE" id="PS51202"/>
    </source>
</evidence>
<feature type="transmembrane region" description="Helical" evidence="7">
    <location>
        <begin position="403"/>
        <end position="421"/>
    </location>
</feature>
<dbReference type="SUPFAM" id="SSF116726">
    <property type="entry name" value="TrkA C-terminal domain-like"/>
    <property type="match status" value="2"/>
</dbReference>
<accession>A0A074L163</accession>
<dbReference type="AlphaFoldDB" id="A0A074L163"/>
<dbReference type="Gene3D" id="3.30.70.1450">
    <property type="entry name" value="Regulator of K+ conductance, C-terminal domain"/>
    <property type="match status" value="2"/>
</dbReference>
<sequence>MATIALIGSNLTLIGASHNLVVHSLLKESQGAGFGFFEFSIVGICLLLASFLYIFFIGRYLLPHRQKLDNPRNSTVTANLIQEYDLKNKLFEAWVSTDLEGKHLSIAALDLYGKYGLDLLEVVREGSKFVALDDFDLQSGDTLLLKGTEQAAKDFCEYYSGITYMGPPRAQEKYPISSAELAEAVVPPRSPVMGKTPKEINFREDYSLTVIGYYRDGKPHASYAQDVKLKEGDGLLFYGPRNAIRDFEPTKEILIYYKPGIPEVSAKKEILAPLATAILLAVVVVSVADLVPISVAAIGGATLMVLAGIINPAKAYDAIDWKIIVLIGGMYPLGIALVQSGTADMIGDGLVNVLGGYGALIVMAGISLLTMILTQPIHNAVVAIIMTPIAINAAELMGSNPRAFCIAVMVSCSSTFLMSVGHPAPLMVQIPGNYNAVDYIKFGLPLNIIAMAVILIIIPLFWPL</sequence>
<dbReference type="PROSITE" id="PS51202">
    <property type="entry name" value="RCK_C"/>
    <property type="match status" value="1"/>
</dbReference>
<comment type="caution">
    <text evidence="9">The sequence shown here is derived from an EMBL/GenBank/DDBJ whole genome shotgun (WGS) entry which is preliminary data.</text>
</comment>
<evidence type="ECO:0000256" key="4">
    <source>
        <dbReference type="ARBA" id="ARBA00022737"/>
    </source>
</evidence>
<dbReference type="InterPro" id="IPR051679">
    <property type="entry name" value="DASS-Related_Transporters"/>
</dbReference>
<keyword evidence="2" id="KW-0813">Transport</keyword>
<dbReference type="PANTHER" id="PTHR43652:SF2">
    <property type="entry name" value="BASIC AMINO ACID ANTIPORTER YFCC-RELATED"/>
    <property type="match status" value="1"/>
</dbReference>
<evidence type="ECO:0000256" key="2">
    <source>
        <dbReference type="ARBA" id="ARBA00022448"/>
    </source>
</evidence>
<keyword evidence="3 7" id="KW-0812">Transmembrane</keyword>
<dbReference type="InterPro" id="IPR004680">
    <property type="entry name" value="Cit_transptr-like_dom"/>
</dbReference>
<feature type="transmembrane region" description="Helical" evidence="7">
    <location>
        <begin position="380"/>
        <end position="397"/>
    </location>
</feature>
<dbReference type="Pfam" id="PF03600">
    <property type="entry name" value="CitMHS"/>
    <property type="match status" value="1"/>
</dbReference>
<comment type="subcellular location">
    <subcellularLocation>
        <location evidence="1">Membrane</location>
        <topology evidence="1">Multi-pass membrane protein</topology>
    </subcellularLocation>
</comment>
<dbReference type="InterPro" id="IPR006037">
    <property type="entry name" value="RCK_C"/>
</dbReference>
<reference evidence="9 10" key="1">
    <citation type="submission" date="2014-04" db="EMBL/GenBank/DDBJ databases">
        <title>Characterization and application of a salt tolerant electro-active bacterium.</title>
        <authorList>
            <person name="Yang L."/>
            <person name="Wei S."/>
            <person name="Tay Q.X.M."/>
        </authorList>
    </citation>
    <scope>NUCLEOTIDE SEQUENCE [LARGE SCALE GENOMIC DNA]</scope>
    <source>
        <strain evidence="9 10">LY1</strain>
    </source>
</reference>
<dbReference type="GO" id="GO:0006813">
    <property type="term" value="P:potassium ion transport"/>
    <property type="evidence" value="ECO:0007669"/>
    <property type="project" value="InterPro"/>
</dbReference>
<organism evidence="9 10">
    <name type="scientific">Anditalea andensis</name>
    <dbReference type="NCBI Taxonomy" id="1048983"/>
    <lineage>
        <taxon>Bacteria</taxon>
        <taxon>Pseudomonadati</taxon>
        <taxon>Bacteroidota</taxon>
        <taxon>Cytophagia</taxon>
        <taxon>Cytophagales</taxon>
        <taxon>Cytophagaceae</taxon>
        <taxon>Anditalea</taxon>
    </lineage>
</organism>
<evidence type="ECO:0000256" key="3">
    <source>
        <dbReference type="ARBA" id="ARBA00022692"/>
    </source>
</evidence>
<evidence type="ECO:0000256" key="7">
    <source>
        <dbReference type="SAM" id="Phobius"/>
    </source>
</evidence>
<dbReference type="STRING" id="1048983.EL17_04315"/>
<dbReference type="GO" id="GO:0008324">
    <property type="term" value="F:monoatomic cation transmembrane transporter activity"/>
    <property type="evidence" value="ECO:0007669"/>
    <property type="project" value="InterPro"/>
</dbReference>
<dbReference type="Pfam" id="PF02080">
    <property type="entry name" value="TrkA_C"/>
    <property type="match status" value="1"/>
</dbReference>
<feature type="domain" description="RCK C-terminal" evidence="8">
    <location>
        <begin position="169"/>
        <end position="253"/>
    </location>
</feature>
<feature type="transmembrane region" description="Helical" evidence="7">
    <location>
        <begin position="354"/>
        <end position="373"/>
    </location>
</feature>